<dbReference type="InterPro" id="IPR009830">
    <property type="entry name" value="LppX/LprAFG"/>
</dbReference>
<evidence type="ECO:0000256" key="5">
    <source>
        <dbReference type="ARBA" id="ARBA00023139"/>
    </source>
</evidence>
<evidence type="ECO:0000313" key="10">
    <source>
        <dbReference type="Proteomes" id="UP000225108"/>
    </source>
</evidence>
<proteinExistence type="inferred from homology"/>
<gene>
    <name evidence="9" type="ORF">CSW57_10805</name>
</gene>
<keyword evidence="3" id="KW-0472">Membrane</keyword>
<comment type="subcellular location">
    <subcellularLocation>
        <location evidence="1">Cell envelope</location>
    </subcellularLocation>
</comment>
<name>A0A2G3PLQ4_WILMA</name>
<evidence type="ECO:0000313" key="9">
    <source>
        <dbReference type="EMBL" id="PHV66757.1"/>
    </source>
</evidence>
<dbReference type="CDD" id="cd16334">
    <property type="entry name" value="LppX-like"/>
    <property type="match status" value="1"/>
</dbReference>
<evidence type="ECO:0008006" key="11">
    <source>
        <dbReference type="Google" id="ProtNLM"/>
    </source>
</evidence>
<reference evidence="9 10" key="1">
    <citation type="submission" date="2017-10" db="EMBL/GenBank/DDBJ databases">
        <title>The draft genome sequence of Williamsia sp. BULT 1.1 isolated from the semi-arid grassland soils from South Africa.</title>
        <authorList>
            <person name="Kabwe M.H."/>
            <person name="Govender N."/>
            <person name="Mutseka Lunga P."/>
            <person name="Vikram S."/>
            <person name="Makhalanyane T.P."/>
        </authorList>
    </citation>
    <scope>NUCLEOTIDE SEQUENCE [LARGE SCALE GENOMIC DNA]</scope>
    <source>
        <strain evidence="9 10">BULT 1.1</strain>
    </source>
</reference>
<keyword evidence="4 8" id="KW-0732">Signal</keyword>
<evidence type="ECO:0000256" key="3">
    <source>
        <dbReference type="ARBA" id="ARBA00022475"/>
    </source>
</evidence>
<organism evidence="9 10">
    <name type="scientific">Williamsia marianensis</name>
    <dbReference type="NCBI Taxonomy" id="85044"/>
    <lineage>
        <taxon>Bacteria</taxon>
        <taxon>Bacillati</taxon>
        <taxon>Actinomycetota</taxon>
        <taxon>Actinomycetes</taxon>
        <taxon>Mycobacteriales</taxon>
        <taxon>Nocardiaceae</taxon>
        <taxon>Williamsia</taxon>
    </lineage>
</organism>
<dbReference type="InterPro" id="IPR029046">
    <property type="entry name" value="LolA/LolB/LppX"/>
</dbReference>
<evidence type="ECO:0000256" key="7">
    <source>
        <dbReference type="SAM" id="MobiDB-lite"/>
    </source>
</evidence>
<feature type="region of interest" description="Disordered" evidence="7">
    <location>
        <begin position="36"/>
        <end position="76"/>
    </location>
</feature>
<evidence type="ECO:0000256" key="6">
    <source>
        <dbReference type="ARBA" id="ARBA00023288"/>
    </source>
</evidence>
<dbReference type="AlphaFoldDB" id="A0A2G3PLQ4"/>
<comment type="caution">
    <text evidence="9">The sequence shown here is derived from an EMBL/GenBank/DDBJ whole genome shotgun (WGS) entry which is preliminary data.</text>
</comment>
<feature type="compositionally biased region" description="Polar residues" evidence="7">
    <location>
        <begin position="39"/>
        <end position="48"/>
    </location>
</feature>
<evidence type="ECO:0000256" key="2">
    <source>
        <dbReference type="ARBA" id="ARBA00009194"/>
    </source>
</evidence>
<dbReference type="GO" id="GO:0030313">
    <property type="term" value="C:cell envelope"/>
    <property type="evidence" value="ECO:0007669"/>
    <property type="project" value="UniProtKB-SubCell"/>
</dbReference>
<feature type="chain" id="PRO_5038567940" description="Lipoprotein LprG" evidence="8">
    <location>
        <begin position="33"/>
        <end position="263"/>
    </location>
</feature>
<feature type="compositionally biased region" description="Low complexity" evidence="7">
    <location>
        <begin position="58"/>
        <end position="71"/>
    </location>
</feature>
<dbReference type="Pfam" id="PF07161">
    <property type="entry name" value="LppX_LprAFG"/>
    <property type="match status" value="1"/>
</dbReference>
<dbReference type="SUPFAM" id="SSF89392">
    <property type="entry name" value="Prokaryotic lipoproteins and lipoprotein localization factors"/>
    <property type="match status" value="1"/>
</dbReference>
<keyword evidence="3" id="KW-1003">Cell membrane</keyword>
<keyword evidence="6" id="KW-0449">Lipoprotein</keyword>
<evidence type="ECO:0000256" key="8">
    <source>
        <dbReference type="SAM" id="SignalP"/>
    </source>
</evidence>
<feature type="signal peptide" evidence="8">
    <location>
        <begin position="1"/>
        <end position="32"/>
    </location>
</feature>
<dbReference type="RefSeq" id="WP_099382782.1">
    <property type="nucleotide sequence ID" value="NZ_PEBD01000008.1"/>
</dbReference>
<protein>
    <recommendedName>
        <fullName evidence="11">Lipoprotein LprG</fullName>
    </recommendedName>
</protein>
<dbReference type="Gene3D" id="2.50.20.20">
    <property type="match status" value="1"/>
</dbReference>
<evidence type="ECO:0000256" key="4">
    <source>
        <dbReference type="ARBA" id="ARBA00022729"/>
    </source>
</evidence>
<dbReference type="EMBL" id="PEBD01000008">
    <property type="protein sequence ID" value="PHV66757.1"/>
    <property type="molecule type" value="Genomic_DNA"/>
</dbReference>
<sequence length="263" mass="27593">MPNQPSPARTVRSRTTLVAAAAALSLSTVLLTACGGGSNSDPTTTQSIPPVLESSREAPPSVAVSDPAAVVEQSSQTTRMMNSVHIVLDVSDSIDSLPIQNLTGDVTSRPAVAAQGDGEFRINNNLSQSEFIVSEGNLYTKGDGGSEYTNMGPANRIYDPAVILDKDLGLANVIAKVQDPTSAGTEEINGVKAIKVEGTIASAELKPILPEIDKTQPTLPITLWIAAEAPYNLVQATITVDDGKVDIITSDWQKPFTIASPQQ</sequence>
<dbReference type="Proteomes" id="UP000225108">
    <property type="component" value="Unassembled WGS sequence"/>
</dbReference>
<comment type="similarity">
    <text evidence="2">Belongs to the LppX/LprAFG lipoprotein family.</text>
</comment>
<evidence type="ECO:0000256" key="1">
    <source>
        <dbReference type="ARBA" id="ARBA00004196"/>
    </source>
</evidence>
<keyword evidence="5" id="KW-0564">Palmitate</keyword>
<accession>A0A2G3PLQ4</accession>